<evidence type="ECO:0000256" key="1">
    <source>
        <dbReference type="SAM" id="MobiDB-lite"/>
    </source>
</evidence>
<dbReference type="AlphaFoldDB" id="A0A4S8I9G7"/>
<proteinExistence type="predicted"/>
<comment type="caution">
    <text evidence="2">The sequence shown here is derived from an EMBL/GenBank/DDBJ whole genome shotgun (WGS) entry which is preliminary data.</text>
</comment>
<accession>A0A4S8I9G7</accession>
<dbReference type="Gene3D" id="3.40.30.10">
    <property type="entry name" value="Glutaredoxin"/>
    <property type="match status" value="1"/>
</dbReference>
<evidence type="ECO:0000313" key="2">
    <source>
        <dbReference type="EMBL" id="THU44647.1"/>
    </source>
</evidence>
<dbReference type="STRING" id="52838.A0A4S8I9G7"/>
<dbReference type="InterPro" id="IPR036249">
    <property type="entry name" value="Thioredoxin-like_sf"/>
</dbReference>
<reference evidence="2 3" key="1">
    <citation type="journal article" date="2019" name="Nat. Plants">
        <title>Genome sequencing of Musa balbisiana reveals subgenome evolution and function divergence in polyploid bananas.</title>
        <authorList>
            <person name="Yao X."/>
        </authorList>
    </citation>
    <scope>NUCLEOTIDE SEQUENCE [LARGE SCALE GENOMIC DNA]</scope>
    <source>
        <strain evidence="3">cv. DH-PKW</strain>
        <tissue evidence="2">Leaves</tissue>
    </source>
</reference>
<feature type="compositionally biased region" description="Low complexity" evidence="1">
    <location>
        <begin position="168"/>
        <end position="177"/>
    </location>
</feature>
<evidence type="ECO:0000313" key="3">
    <source>
        <dbReference type="Proteomes" id="UP000317650"/>
    </source>
</evidence>
<dbReference type="EMBL" id="PYDT01000011">
    <property type="protein sequence ID" value="THU44647.1"/>
    <property type="molecule type" value="Genomic_DNA"/>
</dbReference>
<protein>
    <recommendedName>
        <fullName evidence="4">Diacylglycerol O-acyltransferase 3, cytosolic</fullName>
    </recommendedName>
</protein>
<sequence length="356" mass="37093">MEVSGAVLRRNPAVSVTPSLGNSGRPALACSSTVGFGRRASVSARPMGVSVESGGGGAVFADVGHLNYYASPVRSGEGKRKKKEQKKRAKLVKGLSRDLTTLFTLGIAADAGEGVAGEVKGKMISEAAEILLAELEQLRAQQKETKRKRKEEKSAMKAARAKQCAMAESSSSSSSESSDSERDEVVKMRIFGAAAVQEPKLEDLAIPSAEAECSPRPSTLEPKALKPSQGCCGTGSSARVGCCNGSSTTSSITSGVRKPMNKIEVCMGGKCRRSGAAELMEEFEKRISVEGAVVGCKCMGKCRDGPNVRVLDRSNGDGQEAVSVPKNPLCIGVGLEDVGTIVANFFGQESLGLVAA</sequence>
<organism evidence="2 3">
    <name type="scientific">Musa balbisiana</name>
    <name type="common">Banana</name>
    <dbReference type="NCBI Taxonomy" id="52838"/>
    <lineage>
        <taxon>Eukaryota</taxon>
        <taxon>Viridiplantae</taxon>
        <taxon>Streptophyta</taxon>
        <taxon>Embryophyta</taxon>
        <taxon>Tracheophyta</taxon>
        <taxon>Spermatophyta</taxon>
        <taxon>Magnoliopsida</taxon>
        <taxon>Liliopsida</taxon>
        <taxon>Zingiberales</taxon>
        <taxon>Musaceae</taxon>
        <taxon>Musa</taxon>
    </lineage>
</organism>
<name>A0A4S8I9G7_MUSBA</name>
<dbReference type="Proteomes" id="UP000317650">
    <property type="component" value="Chromosome 2"/>
</dbReference>
<gene>
    <name evidence="2" type="ORF">C4D60_Mb02t09580</name>
</gene>
<feature type="region of interest" description="Disordered" evidence="1">
    <location>
        <begin position="143"/>
        <end position="183"/>
    </location>
</feature>
<keyword evidence="3" id="KW-1185">Reference proteome</keyword>
<evidence type="ECO:0008006" key="4">
    <source>
        <dbReference type="Google" id="ProtNLM"/>
    </source>
</evidence>
<dbReference type="CDD" id="cd02980">
    <property type="entry name" value="TRX_Fd_family"/>
    <property type="match status" value="1"/>
</dbReference>
<dbReference type="SUPFAM" id="SSF52833">
    <property type="entry name" value="Thioredoxin-like"/>
    <property type="match status" value="1"/>
</dbReference>